<keyword evidence="1" id="KW-1133">Transmembrane helix</keyword>
<proteinExistence type="predicted"/>
<dbReference type="AlphaFoldDB" id="A0A5N7C731"/>
<accession>A0A5N7C731</accession>
<protein>
    <submittedName>
        <fullName evidence="2">Uncharacterized protein</fullName>
    </submittedName>
</protein>
<evidence type="ECO:0000256" key="1">
    <source>
        <dbReference type="SAM" id="Phobius"/>
    </source>
</evidence>
<dbReference type="EMBL" id="ML735260">
    <property type="protein sequence ID" value="KAE8389940.1"/>
    <property type="molecule type" value="Genomic_DNA"/>
</dbReference>
<dbReference type="Proteomes" id="UP000326877">
    <property type="component" value="Unassembled WGS sequence"/>
</dbReference>
<sequence>MYWCLIFFSFSFLSLFLFVYFLHSYFRSGANFCKVHDLSTLLSIYFQFQKYFSLLSTIDPATRNCFWCSRL</sequence>
<gene>
    <name evidence="2" type="ORF">BDV23DRAFT_156451</name>
</gene>
<keyword evidence="1" id="KW-0472">Membrane</keyword>
<keyword evidence="1" id="KW-0812">Transmembrane</keyword>
<reference evidence="2" key="1">
    <citation type="submission" date="2019-04" db="EMBL/GenBank/DDBJ databases">
        <title>Friends and foes A comparative genomics studyof 23 Aspergillus species from section Flavi.</title>
        <authorList>
            <consortium name="DOE Joint Genome Institute"/>
            <person name="Kjaerbolling I."/>
            <person name="Vesth T."/>
            <person name="Frisvad J.C."/>
            <person name="Nybo J.L."/>
            <person name="Theobald S."/>
            <person name="Kildgaard S."/>
            <person name="Isbrandt T."/>
            <person name="Kuo A."/>
            <person name="Sato A."/>
            <person name="Lyhne E.K."/>
            <person name="Kogle M.E."/>
            <person name="Wiebenga A."/>
            <person name="Kun R.S."/>
            <person name="Lubbers R.J."/>
            <person name="Makela M.R."/>
            <person name="Barry K."/>
            <person name="Chovatia M."/>
            <person name="Clum A."/>
            <person name="Daum C."/>
            <person name="Haridas S."/>
            <person name="He G."/>
            <person name="LaButti K."/>
            <person name="Lipzen A."/>
            <person name="Mondo S."/>
            <person name="Riley R."/>
            <person name="Salamov A."/>
            <person name="Simmons B.A."/>
            <person name="Magnuson J.K."/>
            <person name="Henrissat B."/>
            <person name="Mortensen U.H."/>
            <person name="Larsen T.O."/>
            <person name="Devries R.P."/>
            <person name="Grigoriev I.V."/>
            <person name="Machida M."/>
            <person name="Baker S.E."/>
            <person name="Andersen M.R."/>
        </authorList>
    </citation>
    <scope>NUCLEOTIDE SEQUENCE [LARGE SCALE GENOMIC DNA]</scope>
    <source>
        <strain evidence="2">IBT 14317</strain>
    </source>
</reference>
<feature type="transmembrane region" description="Helical" evidence="1">
    <location>
        <begin position="6"/>
        <end position="26"/>
    </location>
</feature>
<name>A0A5N7C731_PETAA</name>
<evidence type="ECO:0000313" key="2">
    <source>
        <dbReference type="EMBL" id="KAE8389940.1"/>
    </source>
</evidence>
<organism evidence="2">
    <name type="scientific">Petromyces alliaceus</name>
    <name type="common">Aspergillus alliaceus</name>
    <dbReference type="NCBI Taxonomy" id="209559"/>
    <lineage>
        <taxon>Eukaryota</taxon>
        <taxon>Fungi</taxon>
        <taxon>Dikarya</taxon>
        <taxon>Ascomycota</taxon>
        <taxon>Pezizomycotina</taxon>
        <taxon>Eurotiomycetes</taxon>
        <taxon>Eurotiomycetidae</taxon>
        <taxon>Eurotiales</taxon>
        <taxon>Aspergillaceae</taxon>
        <taxon>Aspergillus</taxon>
        <taxon>Aspergillus subgen. Circumdati</taxon>
    </lineage>
</organism>